<dbReference type="GO" id="GO:0004383">
    <property type="term" value="F:guanylate cyclase activity"/>
    <property type="evidence" value="ECO:0007669"/>
    <property type="project" value="TreeGrafter"/>
</dbReference>
<dbReference type="PROSITE" id="PS50125">
    <property type="entry name" value="GUANYLATE_CYCLASE_2"/>
    <property type="match status" value="1"/>
</dbReference>
<keyword evidence="7" id="KW-0456">Lyase</keyword>
<keyword evidence="3" id="KW-0547">Nucleotide-binding</keyword>
<evidence type="ECO:0000256" key="4">
    <source>
        <dbReference type="ARBA" id="ARBA00022989"/>
    </source>
</evidence>
<dbReference type="GO" id="GO:0035556">
    <property type="term" value="P:intracellular signal transduction"/>
    <property type="evidence" value="ECO:0007669"/>
    <property type="project" value="InterPro"/>
</dbReference>
<dbReference type="EMBL" id="OU963868">
    <property type="protein sequence ID" value="CAH0392832.1"/>
    <property type="molecule type" value="Genomic_DNA"/>
</dbReference>
<dbReference type="SUPFAM" id="SSF55073">
    <property type="entry name" value="Nucleotide cyclase"/>
    <property type="match status" value="1"/>
</dbReference>
<dbReference type="GO" id="GO:0005886">
    <property type="term" value="C:plasma membrane"/>
    <property type="evidence" value="ECO:0007669"/>
    <property type="project" value="TreeGrafter"/>
</dbReference>
<evidence type="ECO:0000256" key="1">
    <source>
        <dbReference type="ARBA" id="ARBA00004370"/>
    </source>
</evidence>
<dbReference type="GO" id="GO:0007168">
    <property type="term" value="P:receptor guanylyl cyclase signaling pathway"/>
    <property type="evidence" value="ECO:0007669"/>
    <property type="project" value="TreeGrafter"/>
</dbReference>
<name>A0A9P0AL77_BEMTA</name>
<dbReference type="AlphaFoldDB" id="A0A9P0AL77"/>
<organism evidence="9 10">
    <name type="scientific">Bemisia tabaci</name>
    <name type="common">Sweetpotato whitefly</name>
    <name type="synonym">Aleurodes tabaci</name>
    <dbReference type="NCBI Taxonomy" id="7038"/>
    <lineage>
        <taxon>Eukaryota</taxon>
        <taxon>Metazoa</taxon>
        <taxon>Ecdysozoa</taxon>
        <taxon>Arthropoda</taxon>
        <taxon>Hexapoda</taxon>
        <taxon>Insecta</taxon>
        <taxon>Pterygota</taxon>
        <taxon>Neoptera</taxon>
        <taxon>Paraneoptera</taxon>
        <taxon>Hemiptera</taxon>
        <taxon>Sternorrhyncha</taxon>
        <taxon>Aleyrodoidea</taxon>
        <taxon>Aleyrodidae</taxon>
        <taxon>Aleyrodinae</taxon>
        <taxon>Bemisia</taxon>
    </lineage>
</organism>
<keyword evidence="6" id="KW-0325">Glycoprotein</keyword>
<evidence type="ECO:0000256" key="5">
    <source>
        <dbReference type="ARBA" id="ARBA00023136"/>
    </source>
</evidence>
<keyword evidence="2" id="KW-0812">Transmembrane</keyword>
<dbReference type="Gene3D" id="6.10.250.780">
    <property type="match status" value="1"/>
</dbReference>
<evidence type="ECO:0000313" key="10">
    <source>
        <dbReference type="Proteomes" id="UP001152759"/>
    </source>
</evidence>
<evidence type="ECO:0000256" key="7">
    <source>
        <dbReference type="ARBA" id="ARBA00023239"/>
    </source>
</evidence>
<dbReference type="Gene3D" id="3.30.70.1230">
    <property type="entry name" value="Nucleotide cyclase"/>
    <property type="match status" value="1"/>
</dbReference>
<dbReference type="GO" id="GO:0000166">
    <property type="term" value="F:nucleotide binding"/>
    <property type="evidence" value="ECO:0007669"/>
    <property type="project" value="UniProtKB-KW"/>
</dbReference>
<dbReference type="CDD" id="cd07302">
    <property type="entry name" value="CHD"/>
    <property type="match status" value="1"/>
</dbReference>
<dbReference type="GO" id="GO:0004016">
    <property type="term" value="F:adenylate cyclase activity"/>
    <property type="evidence" value="ECO:0007669"/>
    <property type="project" value="TreeGrafter"/>
</dbReference>
<accession>A0A9P0AL77</accession>
<keyword evidence="5" id="KW-0472">Membrane</keyword>
<keyword evidence="10" id="KW-1185">Reference proteome</keyword>
<dbReference type="InterPro" id="IPR050401">
    <property type="entry name" value="Cyclic_nucleotide_synthase"/>
</dbReference>
<dbReference type="SMART" id="SM00044">
    <property type="entry name" value="CYCc"/>
    <property type="match status" value="1"/>
</dbReference>
<dbReference type="Proteomes" id="UP001152759">
    <property type="component" value="Chromosome 7"/>
</dbReference>
<dbReference type="InterPro" id="IPR029787">
    <property type="entry name" value="Nucleotide_cyclase"/>
</dbReference>
<proteinExistence type="predicted"/>
<gene>
    <name evidence="9" type="ORF">BEMITA_LOCUS11302</name>
</gene>
<evidence type="ECO:0000256" key="6">
    <source>
        <dbReference type="ARBA" id="ARBA00023180"/>
    </source>
</evidence>
<dbReference type="PANTHER" id="PTHR11920:SF462">
    <property type="entry name" value="GUANYLATE CYCLASE"/>
    <property type="match status" value="1"/>
</dbReference>
<dbReference type="PANTHER" id="PTHR11920">
    <property type="entry name" value="GUANYLYL CYCLASE"/>
    <property type="match status" value="1"/>
</dbReference>
<sequence length="204" mass="23474">MFQMLEKYSNNLEDLIRDRTEQLDMEKKKTEQLLNRMLPSTVAEKLKLGMPVDPEDFKEVTIYFSDIVGFTTISAYSTPFEVVDLLNDLYTCFDATINAYNVYKVETIGDAYMVVGGLPVRIPDHADQIATMALHLLHQSGKFKIRHLPFTPLRLRIGLHTVGSSNIERKVRSFHDLSKCTYRKFRTNAPANVFTHQTTRLLAR</sequence>
<protein>
    <recommendedName>
        <fullName evidence="8">Guanylate cyclase domain-containing protein</fullName>
    </recommendedName>
</protein>
<dbReference type="InterPro" id="IPR001054">
    <property type="entry name" value="A/G_cyclase"/>
</dbReference>
<evidence type="ECO:0000259" key="8">
    <source>
        <dbReference type="PROSITE" id="PS50125"/>
    </source>
</evidence>
<reference evidence="9" key="1">
    <citation type="submission" date="2021-12" db="EMBL/GenBank/DDBJ databases">
        <authorList>
            <person name="King R."/>
        </authorList>
    </citation>
    <scope>NUCLEOTIDE SEQUENCE</scope>
</reference>
<evidence type="ECO:0000256" key="2">
    <source>
        <dbReference type="ARBA" id="ARBA00022692"/>
    </source>
</evidence>
<comment type="subcellular location">
    <subcellularLocation>
        <location evidence="1">Membrane</location>
    </subcellularLocation>
</comment>
<dbReference type="GO" id="GO:0001653">
    <property type="term" value="F:peptide receptor activity"/>
    <property type="evidence" value="ECO:0007669"/>
    <property type="project" value="TreeGrafter"/>
</dbReference>
<feature type="domain" description="Guanylate cyclase" evidence="8">
    <location>
        <begin position="61"/>
        <end position="161"/>
    </location>
</feature>
<dbReference type="Pfam" id="PF00211">
    <property type="entry name" value="Guanylate_cyc"/>
    <property type="match status" value="1"/>
</dbReference>
<evidence type="ECO:0000256" key="3">
    <source>
        <dbReference type="ARBA" id="ARBA00022741"/>
    </source>
</evidence>
<evidence type="ECO:0000313" key="9">
    <source>
        <dbReference type="EMBL" id="CAH0392832.1"/>
    </source>
</evidence>
<keyword evidence="4" id="KW-1133">Transmembrane helix</keyword>